<feature type="domain" description="RecF/RecN/SMC N-terminal" evidence="2">
    <location>
        <begin position="3"/>
        <end position="269"/>
    </location>
</feature>
<dbReference type="Gene3D" id="3.40.50.300">
    <property type="entry name" value="P-loop containing nucleotide triphosphate hydrolases"/>
    <property type="match status" value="1"/>
</dbReference>
<evidence type="ECO:0000256" key="1">
    <source>
        <dbReference type="SAM" id="Coils"/>
    </source>
</evidence>
<feature type="coiled-coil region" evidence="1">
    <location>
        <begin position="255"/>
        <end position="302"/>
    </location>
</feature>
<dbReference type="EMBL" id="PFXE01000015">
    <property type="protein sequence ID" value="PJA33924.1"/>
    <property type="molecule type" value="Genomic_DNA"/>
</dbReference>
<evidence type="ECO:0000259" key="2">
    <source>
        <dbReference type="Pfam" id="PF02463"/>
    </source>
</evidence>
<reference evidence="4" key="1">
    <citation type="submission" date="2017-09" db="EMBL/GenBank/DDBJ databases">
        <title>Depth-based differentiation of microbial function through sediment-hosted aquifers and enrichment of novel symbionts in the deep terrestrial subsurface.</title>
        <authorList>
            <person name="Probst A.J."/>
            <person name="Ladd B."/>
            <person name="Jarett J.K."/>
            <person name="Geller-Mcgrath D.E."/>
            <person name="Sieber C.M.K."/>
            <person name="Emerson J.B."/>
            <person name="Anantharaman K."/>
            <person name="Thomas B.C."/>
            <person name="Malmstrom R."/>
            <person name="Stieglmeier M."/>
            <person name="Klingl A."/>
            <person name="Woyke T."/>
            <person name="Ryan C.M."/>
            <person name="Banfield J.F."/>
        </authorList>
    </citation>
    <scope>NUCLEOTIDE SEQUENCE [LARGE SCALE GENOMIC DNA]</scope>
</reference>
<name>A0A2M7WUV6_9BACT</name>
<dbReference type="AlphaFoldDB" id="A0A2M7WUV6"/>
<protein>
    <recommendedName>
        <fullName evidence="2">RecF/RecN/SMC N-terminal domain-containing protein</fullName>
    </recommendedName>
</protein>
<gene>
    <name evidence="3" type="ORF">CO184_00850</name>
</gene>
<feature type="non-terminal residue" evidence="3">
    <location>
        <position position="502"/>
    </location>
</feature>
<evidence type="ECO:0000313" key="3">
    <source>
        <dbReference type="EMBL" id="PJA33924.1"/>
    </source>
</evidence>
<dbReference type="InterPro" id="IPR027417">
    <property type="entry name" value="P-loop_NTPase"/>
</dbReference>
<organism evidence="3 4">
    <name type="scientific">Candidatus Zambryskibacteria bacterium CG_4_9_14_3_um_filter_40_16</name>
    <dbReference type="NCBI Taxonomy" id="1975111"/>
    <lineage>
        <taxon>Bacteria</taxon>
        <taxon>Candidatus Zambryskiibacteriota</taxon>
    </lineage>
</organism>
<feature type="coiled-coil region" evidence="1">
    <location>
        <begin position="394"/>
        <end position="480"/>
    </location>
</feature>
<comment type="caution">
    <text evidence="3">The sequence shown here is derived from an EMBL/GenBank/DDBJ whole genome shotgun (WGS) entry which is preliminary data.</text>
</comment>
<accession>A0A2M7WUV6</accession>
<evidence type="ECO:0000313" key="4">
    <source>
        <dbReference type="Proteomes" id="UP000231487"/>
    </source>
</evidence>
<dbReference type="SUPFAM" id="SSF52540">
    <property type="entry name" value="P-loop containing nucleoside triphosphate hydrolases"/>
    <property type="match status" value="1"/>
</dbReference>
<keyword evidence="1" id="KW-0175">Coiled coil</keyword>
<dbReference type="Pfam" id="PF02463">
    <property type="entry name" value="SMC_N"/>
    <property type="match status" value="1"/>
</dbReference>
<feature type="coiled-coil region" evidence="1">
    <location>
        <begin position="174"/>
        <end position="222"/>
    </location>
</feature>
<proteinExistence type="predicted"/>
<dbReference type="Proteomes" id="UP000231487">
    <property type="component" value="Unassembled WGS sequence"/>
</dbReference>
<dbReference type="InterPro" id="IPR003395">
    <property type="entry name" value="RecF/RecN/SMC_N"/>
</dbReference>
<sequence>MLLKSIELSGFKSFQKKSLFNFSSPISSVVGPNGSGKSNVAEAFRFVLGEQSIKSLRGKKGEDLIWNGGADAPRSNMAIVKVVFDNTSKFLNIDFPEITIERIVHRDGENEYLINGSQVRLKDVVELLATAHIGASGHHIISQGEADRILNANMKERREMIEDALGLKIYQYKRQESERKLKKTVENIEQVEALRKEIAPHLRFLKKQVEKLEKASQLKESLITLSKEYLKRESLYISASRKILNQKTTPLEVRKKELEEELSRAKKTLEGSKQKDEKRDKLINLEANIQKIRKDKDFELQNLGKIQGEVNSEERLNKRQREILSSNEHKIVTLGDVEELSNNIENIVSSTEKSTDTLFIKKILKDIVFLIRGFIKSKKEETNTDQVIELEKSLSRLKDEMGVVEGKLKQIEKEENNLQNQYIELRKEIEKEKDSNRDAEKTLFRVMSEENKVVGELNTLKSEVNRLKAVEEDFNREKEENIVLAGKEILEYESLSVGRDGL</sequence>
<dbReference type="PANTHER" id="PTHR43977">
    <property type="entry name" value="STRUCTURAL MAINTENANCE OF CHROMOSOMES PROTEIN 3"/>
    <property type="match status" value="1"/>
</dbReference>